<dbReference type="CDD" id="cd20401">
    <property type="entry name" value="Tudor_AtPTM-like"/>
    <property type="match status" value="1"/>
</dbReference>
<feature type="region of interest" description="Disordered" evidence="1">
    <location>
        <begin position="158"/>
        <end position="181"/>
    </location>
</feature>
<dbReference type="Pfam" id="PF21743">
    <property type="entry name" value="PTM_DIR17_Tudor"/>
    <property type="match status" value="1"/>
</dbReference>
<name>A0A103YI54_CYNCS</name>
<accession>A0A103YI54</accession>
<gene>
    <name evidence="3" type="ORF">Ccrd_012071</name>
</gene>
<evidence type="ECO:0000313" key="4">
    <source>
        <dbReference type="Proteomes" id="UP000243975"/>
    </source>
</evidence>
<dbReference type="OMA" id="FEDLDWH"/>
<organism evidence="3 4">
    <name type="scientific">Cynara cardunculus var. scolymus</name>
    <name type="common">Globe artichoke</name>
    <name type="synonym">Cynara scolymus</name>
    <dbReference type="NCBI Taxonomy" id="59895"/>
    <lineage>
        <taxon>Eukaryota</taxon>
        <taxon>Viridiplantae</taxon>
        <taxon>Streptophyta</taxon>
        <taxon>Embryophyta</taxon>
        <taxon>Tracheophyta</taxon>
        <taxon>Spermatophyta</taxon>
        <taxon>Magnoliopsida</taxon>
        <taxon>eudicotyledons</taxon>
        <taxon>Gunneridae</taxon>
        <taxon>Pentapetalae</taxon>
        <taxon>asterids</taxon>
        <taxon>campanulids</taxon>
        <taxon>Asterales</taxon>
        <taxon>Asteraceae</taxon>
        <taxon>Carduoideae</taxon>
        <taxon>Cardueae</taxon>
        <taxon>Carduinae</taxon>
        <taxon>Cynara</taxon>
    </lineage>
</organism>
<dbReference type="PANTHER" id="PTHR37384">
    <property type="entry name" value="OS01G0835600 PROTEIN"/>
    <property type="match status" value="1"/>
</dbReference>
<proteinExistence type="predicted"/>
<feature type="domain" description="PTM/DIR17-like Tudor" evidence="2">
    <location>
        <begin position="83"/>
        <end position="130"/>
    </location>
</feature>
<dbReference type="STRING" id="59895.A0A103YI54"/>
<dbReference type="EMBL" id="LEKV01001057">
    <property type="protein sequence ID" value="KVI09536.1"/>
    <property type="molecule type" value="Genomic_DNA"/>
</dbReference>
<sequence length="181" mass="20565">MYRNGYNRVSSHTGYAFGMEKKLKEENPDSPMSGIYEIPGEPALVINGVPPLCTGNDGSLFHCDVVSNIDSKLNEPLGDWLDGREVRKVFGGRVYNGKVSKFDKESGWYRVVYEDGDFEDLEWHELREVLLPLDVTIPLKTLASKVIKKSQKHEKKFGRSVTKPKIHQHKELQSGVEKMEV</sequence>
<dbReference type="Proteomes" id="UP000243975">
    <property type="component" value="Unassembled WGS sequence"/>
</dbReference>
<dbReference type="Gene3D" id="2.30.30.140">
    <property type="match status" value="1"/>
</dbReference>
<feature type="compositionally biased region" description="Basic residues" evidence="1">
    <location>
        <begin position="158"/>
        <end position="168"/>
    </location>
</feature>
<keyword evidence="4" id="KW-1185">Reference proteome</keyword>
<reference evidence="3 4" key="1">
    <citation type="journal article" date="2016" name="Sci. Rep.">
        <title>The genome sequence of the outbreeding globe artichoke constructed de novo incorporating a phase-aware low-pass sequencing strategy of F1 progeny.</title>
        <authorList>
            <person name="Scaglione D."/>
            <person name="Reyes-Chin-Wo S."/>
            <person name="Acquadro A."/>
            <person name="Froenicke L."/>
            <person name="Portis E."/>
            <person name="Beitel C."/>
            <person name="Tirone M."/>
            <person name="Mauro R."/>
            <person name="Lo Monaco A."/>
            <person name="Mauromicale G."/>
            <person name="Faccioli P."/>
            <person name="Cattivelli L."/>
            <person name="Rieseberg L."/>
            <person name="Michelmore R."/>
            <person name="Lanteri S."/>
        </authorList>
    </citation>
    <scope>NUCLEOTIDE SEQUENCE [LARGE SCALE GENOMIC DNA]</scope>
    <source>
        <strain evidence="3">2C</strain>
    </source>
</reference>
<dbReference type="PANTHER" id="PTHR37384:SF1">
    <property type="entry name" value="OS01G0835600 PROTEIN"/>
    <property type="match status" value="1"/>
</dbReference>
<evidence type="ECO:0000256" key="1">
    <source>
        <dbReference type="SAM" id="MobiDB-lite"/>
    </source>
</evidence>
<dbReference type="InterPro" id="IPR047365">
    <property type="entry name" value="Tudor_AtPTM-like"/>
</dbReference>
<evidence type="ECO:0000313" key="3">
    <source>
        <dbReference type="EMBL" id="KVI09536.1"/>
    </source>
</evidence>
<protein>
    <recommendedName>
        <fullName evidence="2">PTM/DIR17-like Tudor domain-containing protein</fullName>
    </recommendedName>
</protein>
<feature type="compositionally biased region" description="Basic and acidic residues" evidence="1">
    <location>
        <begin position="169"/>
        <end position="181"/>
    </location>
</feature>
<dbReference type="Gramene" id="KVI09536">
    <property type="protein sequence ID" value="KVI09536"/>
    <property type="gene ID" value="Ccrd_012071"/>
</dbReference>
<evidence type="ECO:0000259" key="2">
    <source>
        <dbReference type="Pfam" id="PF21743"/>
    </source>
</evidence>
<comment type="caution">
    <text evidence="3">The sequence shown here is derived from an EMBL/GenBank/DDBJ whole genome shotgun (WGS) entry which is preliminary data.</text>
</comment>
<dbReference type="AlphaFoldDB" id="A0A103YI54"/>